<evidence type="ECO:0000313" key="1">
    <source>
        <dbReference type="EMBL" id="MCT2594250.1"/>
    </source>
</evidence>
<protein>
    <submittedName>
        <fullName evidence="1">Uncharacterized protein</fullName>
    </submittedName>
</protein>
<name>A0ABT2K406_9ACTN</name>
<accession>A0ABT2K406</accession>
<gene>
    <name evidence="1" type="ORF">LHJ74_30820</name>
</gene>
<organism evidence="1 2">
    <name type="scientific">Streptomyces gossypii</name>
    <dbReference type="NCBI Taxonomy" id="2883101"/>
    <lineage>
        <taxon>Bacteria</taxon>
        <taxon>Bacillati</taxon>
        <taxon>Actinomycetota</taxon>
        <taxon>Actinomycetes</taxon>
        <taxon>Kitasatosporales</taxon>
        <taxon>Streptomycetaceae</taxon>
        <taxon>Streptomyces</taxon>
    </lineage>
</organism>
<keyword evidence="2" id="KW-1185">Reference proteome</keyword>
<reference evidence="1 2" key="1">
    <citation type="submission" date="2021-10" db="EMBL/GenBank/DDBJ databases">
        <title>Streptomyces gossypii sp. nov., isolated from soil collected from cotton field.</title>
        <authorList>
            <person name="Ge X."/>
            <person name="Chen X."/>
            <person name="Liu W."/>
        </authorList>
    </citation>
    <scope>NUCLEOTIDE SEQUENCE [LARGE SCALE GENOMIC DNA]</scope>
    <source>
        <strain evidence="1 2">N2-109</strain>
    </source>
</reference>
<dbReference type="RefSeq" id="WP_260221570.1">
    <property type="nucleotide sequence ID" value="NZ_JAJAGO010000019.1"/>
</dbReference>
<sequence>MTEFNTGDKVRTRNGTEEWTVTAPPAPAVLLTNPSGGYKVAFTERLTMVPPADPRREAVRMALAQYHGVTKADVTAHDWEGALEEADAVLAALDALAVEYRDNDGDIWRENSDGTLSMVRSVDGVLDLRNYQGFEAASVHELHGPLTKV</sequence>
<comment type="caution">
    <text evidence="1">The sequence shown here is derived from an EMBL/GenBank/DDBJ whole genome shotgun (WGS) entry which is preliminary data.</text>
</comment>
<dbReference type="EMBL" id="JAJAGO010000019">
    <property type="protein sequence ID" value="MCT2594250.1"/>
    <property type="molecule type" value="Genomic_DNA"/>
</dbReference>
<proteinExistence type="predicted"/>
<dbReference type="Proteomes" id="UP001156389">
    <property type="component" value="Unassembled WGS sequence"/>
</dbReference>
<evidence type="ECO:0000313" key="2">
    <source>
        <dbReference type="Proteomes" id="UP001156389"/>
    </source>
</evidence>